<reference evidence="8" key="1">
    <citation type="submission" date="2022-11" db="UniProtKB">
        <authorList>
            <consortium name="WormBaseParasite"/>
        </authorList>
    </citation>
    <scope>IDENTIFICATION</scope>
</reference>
<dbReference type="InterPro" id="IPR022238">
    <property type="entry name" value="Bud23_C"/>
</dbReference>
<keyword evidence="4" id="KW-0472">Membrane</keyword>
<evidence type="ECO:0000256" key="1">
    <source>
        <dbReference type="ARBA" id="ARBA00022603"/>
    </source>
</evidence>
<evidence type="ECO:0000259" key="5">
    <source>
        <dbReference type="Pfam" id="PF12589"/>
    </source>
</evidence>
<protein>
    <submittedName>
        <fullName evidence="8">18S rRNA (guanine(1575)-N(7))-methyltransferase Bud23 C-terminal domain-containing protein</fullName>
    </submittedName>
</protein>
<keyword evidence="3" id="KW-0949">S-adenosyl-L-methionine</keyword>
<dbReference type="InterPro" id="IPR057569">
    <property type="entry name" value="C2_nem"/>
</dbReference>
<keyword evidence="2" id="KW-0808">Transferase</keyword>
<keyword evidence="4" id="KW-0812">Transmembrane</keyword>
<name>A0A915IPZ6_ROMCU</name>
<dbReference type="Pfam" id="PF25330">
    <property type="entry name" value="C2_nem"/>
    <property type="match status" value="1"/>
</dbReference>
<dbReference type="InterPro" id="IPR039769">
    <property type="entry name" value="Bud23-like"/>
</dbReference>
<feature type="domain" description="18S rRNA (guanine(1575)-N(7))-methyltransferase Bud23 C-terminal" evidence="5">
    <location>
        <begin position="72"/>
        <end position="147"/>
    </location>
</feature>
<dbReference type="AlphaFoldDB" id="A0A915IPZ6"/>
<dbReference type="InterPro" id="IPR029063">
    <property type="entry name" value="SAM-dependent_MTases_sf"/>
</dbReference>
<dbReference type="GO" id="GO:0016435">
    <property type="term" value="F:rRNA (guanine) methyltransferase activity"/>
    <property type="evidence" value="ECO:0007669"/>
    <property type="project" value="InterPro"/>
</dbReference>
<dbReference type="PANTHER" id="PTHR12734">
    <property type="entry name" value="METHYLTRANSFERASE-RELATED"/>
    <property type="match status" value="1"/>
</dbReference>
<evidence type="ECO:0000313" key="7">
    <source>
        <dbReference type="Proteomes" id="UP000887565"/>
    </source>
</evidence>
<sequence>MLDIASEREIEGDLILGDMGLGLPFKPGSFDGVIRLRFVEIITHQAMKAGFGGGLVVDFPNSSRAKKMFLVLFTGGCNESLPKALGDGDQNSNHVSVINRRACTLEYLYGVLSYRDVKKRSKSGKPMKKSREWILKKKDRARKLGKSSPGHEDHVLVLENVGDESGKEDKALTIIKERDIKMVSINNGKVLLPYALIFYQGFAKPQIEIRITILNFNISSSCLRRNCLEDRLNIIFREGNHFESIYAIDLSNFRIDSASSDVVAHFFPTVENRRNSKYDISMKITGFDPIFKFSRICDATTESFEYIGYRNNENTEFLSRTNLTAQCFDVEFSAQKRKLDAEEVRVSGFSKKFLVSKEKFRRFDVLFWACLLLIAVLVFLTGCLMYVSIFLVLKYRKTKADECCSQVKKCNVLIIK</sequence>
<dbReference type="Pfam" id="PF12589">
    <property type="entry name" value="WBS_methylT"/>
    <property type="match status" value="1"/>
</dbReference>
<keyword evidence="7" id="KW-1185">Reference proteome</keyword>
<evidence type="ECO:0000313" key="8">
    <source>
        <dbReference type="WBParaSite" id="nRc.2.0.1.t16268-RA"/>
    </source>
</evidence>
<feature type="transmembrane region" description="Helical" evidence="4">
    <location>
        <begin position="365"/>
        <end position="393"/>
    </location>
</feature>
<evidence type="ECO:0000256" key="2">
    <source>
        <dbReference type="ARBA" id="ARBA00022679"/>
    </source>
</evidence>
<accession>A0A915IPZ6</accession>
<dbReference type="Gene3D" id="3.40.50.150">
    <property type="entry name" value="Vaccinia Virus protein VP39"/>
    <property type="match status" value="1"/>
</dbReference>
<evidence type="ECO:0000259" key="6">
    <source>
        <dbReference type="Pfam" id="PF25330"/>
    </source>
</evidence>
<keyword evidence="4" id="KW-1133">Transmembrane helix</keyword>
<dbReference type="PANTHER" id="PTHR12734:SF0">
    <property type="entry name" value="18S RRNA (GUANINE-N(7))-METHYLTRANSFERASE-RELATED"/>
    <property type="match status" value="1"/>
</dbReference>
<dbReference type="Proteomes" id="UP000887565">
    <property type="component" value="Unplaced"/>
</dbReference>
<evidence type="ECO:0000256" key="4">
    <source>
        <dbReference type="SAM" id="Phobius"/>
    </source>
</evidence>
<dbReference type="WBParaSite" id="nRc.2.0.1.t16268-RA">
    <property type="protein sequence ID" value="nRc.2.0.1.t16268-RA"/>
    <property type="gene ID" value="nRc.2.0.1.g16268"/>
</dbReference>
<dbReference type="GO" id="GO:0070476">
    <property type="term" value="P:rRNA (guanine-N7)-methylation"/>
    <property type="evidence" value="ECO:0007669"/>
    <property type="project" value="InterPro"/>
</dbReference>
<keyword evidence="1" id="KW-0489">Methyltransferase</keyword>
<dbReference type="GO" id="GO:0005730">
    <property type="term" value="C:nucleolus"/>
    <property type="evidence" value="ECO:0007669"/>
    <property type="project" value="TreeGrafter"/>
</dbReference>
<organism evidence="7 8">
    <name type="scientific">Romanomermis culicivorax</name>
    <name type="common">Nematode worm</name>
    <dbReference type="NCBI Taxonomy" id="13658"/>
    <lineage>
        <taxon>Eukaryota</taxon>
        <taxon>Metazoa</taxon>
        <taxon>Ecdysozoa</taxon>
        <taxon>Nematoda</taxon>
        <taxon>Enoplea</taxon>
        <taxon>Dorylaimia</taxon>
        <taxon>Mermithida</taxon>
        <taxon>Mermithoidea</taxon>
        <taxon>Mermithidae</taxon>
        <taxon>Romanomermis</taxon>
    </lineage>
</organism>
<proteinExistence type="predicted"/>
<evidence type="ECO:0000256" key="3">
    <source>
        <dbReference type="ARBA" id="ARBA00022691"/>
    </source>
</evidence>
<feature type="domain" description="C2" evidence="6">
    <location>
        <begin position="207"/>
        <end position="338"/>
    </location>
</feature>